<accession>A0AAE0NJH4</accession>
<dbReference type="InterPro" id="IPR005828">
    <property type="entry name" value="MFS_sugar_transport-like"/>
</dbReference>
<reference evidence="6" key="2">
    <citation type="submission" date="2023-06" db="EMBL/GenBank/DDBJ databases">
        <authorList>
            <consortium name="Lawrence Berkeley National Laboratory"/>
            <person name="Haridas S."/>
            <person name="Hensen N."/>
            <person name="Bonometti L."/>
            <person name="Westerberg I."/>
            <person name="Brannstrom I.O."/>
            <person name="Guillou S."/>
            <person name="Cros-Aarteil S."/>
            <person name="Calhoun S."/>
            <person name="Kuo A."/>
            <person name="Mondo S."/>
            <person name="Pangilinan J."/>
            <person name="Riley R."/>
            <person name="Labutti K."/>
            <person name="Andreopoulos B."/>
            <person name="Lipzen A."/>
            <person name="Chen C."/>
            <person name="Yanf M."/>
            <person name="Daum C."/>
            <person name="Ng V."/>
            <person name="Clum A."/>
            <person name="Steindorff A."/>
            <person name="Ohm R."/>
            <person name="Martin F."/>
            <person name="Silar P."/>
            <person name="Natvig D."/>
            <person name="Lalanne C."/>
            <person name="Gautier V."/>
            <person name="Ament-Velasquez S.L."/>
            <person name="Kruys A."/>
            <person name="Hutchinson M.I."/>
            <person name="Powell A.J."/>
            <person name="Barry K."/>
            <person name="Miller A.N."/>
            <person name="Grigoriev I.V."/>
            <person name="Debuchy R."/>
            <person name="Gladieux P."/>
            <person name="Thoren M.H."/>
            <person name="Johannesson H."/>
        </authorList>
    </citation>
    <scope>NUCLEOTIDE SEQUENCE</scope>
    <source>
        <strain evidence="6">CBS 958.72</strain>
    </source>
</reference>
<organism evidence="6 7">
    <name type="scientific">Lasiosphaeria ovina</name>
    <dbReference type="NCBI Taxonomy" id="92902"/>
    <lineage>
        <taxon>Eukaryota</taxon>
        <taxon>Fungi</taxon>
        <taxon>Dikarya</taxon>
        <taxon>Ascomycota</taxon>
        <taxon>Pezizomycotina</taxon>
        <taxon>Sordariomycetes</taxon>
        <taxon>Sordariomycetidae</taxon>
        <taxon>Sordariales</taxon>
        <taxon>Lasiosphaeriaceae</taxon>
        <taxon>Lasiosphaeria</taxon>
    </lineage>
</organism>
<evidence type="ECO:0000256" key="4">
    <source>
        <dbReference type="ARBA" id="ARBA00023136"/>
    </source>
</evidence>
<comment type="subcellular location">
    <subcellularLocation>
        <location evidence="1">Membrane</location>
    </subcellularLocation>
</comment>
<dbReference type="InterPro" id="IPR036259">
    <property type="entry name" value="MFS_trans_sf"/>
</dbReference>
<keyword evidence="2 5" id="KW-0812">Transmembrane</keyword>
<evidence type="ECO:0000256" key="1">
    <source>
        <dbReference type="ARBA" id="ARBA00004370"/>
    </source>
</evidence>
<name>A0AAE0NJH4_9PEZI</name>
<dbReference type="Pfam" id="PF00083">
    <property type="entry name" value="Sugar_tr"/>
    <property type="match status" value="1"/>
</dbReference>
<feature type="transmembrane region" description="Helical" evidence="5">
    <location>
        <begin position="6"/>
        <end position="25"/>
    </location>
</feature>
<dbReference type="Gene3D" id="1.20.1250.20">
    <property type="entry name" value="MFS general substrate transporter like domains"/>
    <property type="match status" value="1"/>
</dbReference>
<protein>
    <submittedName>
        <fullName evidence="6">Uncharacterized protein</fullName>
    </submittedName>
</protein>
<dbReference type="EMBL" id="JAULSN010000001">
    <property type="protein sequence ID" value="KAK3382676.1"/>
    <property type="molecule type" value="Genomic_DNA"/>
</dbReference>
<gene>
    <name evidence="6" type="ORF">B0T24DRAFT_602233</name>
</gene>
<dbReference type="AlphaFoldDB" id="A0AAE0NJH4"/>
<dbReference type="Proteomes" id="UP001287356">
    <property type="component" value="Unassembled WGS sequence"/>
</dbReference>
<keyword evidence="7" id="KW-1185">Reference proteome</keyword>
<reference evidence="6" key="1">
    <citation type="journal article" date="2023" name="Mol. Phylogenet. Evol.">
        <title>Genome-scale phylogeny and comparative genomics of the fungal order Sordariales.</title>
        <authorList>
            <person name="Hensen N."/>
            <person name="Bonometti L."/>
            <person name="Westerberg I."/>
            <person name="Brannstrom I.O."/>
            <person name="Guillou S."/>
            <person name="Cros-Aarteil S."/>
            <person name="Calhoun S."/>
            <person name="Haridas S."/>
            <person name="Kuo A."/>
            <person name="Mondo S."/>
            <person name="Pangilinan J."/>
            <person name="Riley R."/>
            <person name="LaButti K."/>
            <person name="Andreopoulos B."/>
            <person name="Lipzen A."/>
            <person name="Chen C."/>
            <person name="Yan M."/>
            <person name="Daum C."/>
            <person name="Ng V."/>
            <person name="Clum A."/>
            <person name="Steindorff A."/>
            <person name="Ohm R.A."/>
            <person name="Martin F."/>
            <person name="Silar P."/>
            <person name="Natvig D.O."/>
            <person name="Lalanne C."/>
            <person name="Gautier V."/>
            <person name="Ament-Velasquez S.L."/>
            <person name="Kruys A."/>
            <person name="Hutchinson M.I."/>
            <person name="Powell A.J."/>
            <person name="Barry K."/>
            <person name="Miller A.N."/>
            <person name="Grigoriev I.V."/>
            <person name="Debuchy R."/>
            <person name="Gladieux P."/>
            <person name="Hiltunen Thoren M."/>
            <person name="Johannesson H."/>
        </authorList>
    </citation>
    <scope>NUCLEOTIDE SEQUENCE</scope>
    <source>
        <strain evidence="6">CBS 958.72</strain>
    </source>
</reference>
<evidence type="ECO:0000313" key="6">
    <source>
        <dbReference type="EMBL" id="KAK3382676.1"/>
    </source>
</evidence>
<evidence type="ECO:0000256" key="5">
    <source>
        <dbReference type="SAM" id="Phobius"/>
    </source>
</evidence>
<dbReference type="GO" id="GO:0022857">
    <property type="term" value="F:transmembrane transporter activity"/>
    <property type="evidence" value="ECO:0007669"/>
    <property type="project" value="InterPro"/>
</dbReference>
<proteinExistence type="predicted"/>
<comment type="caution">
    <text evidence="6">The sequence shown here is derived from an EMBL/GenBank/DDBJ whole genome shotgun (WGS) entry which is preliminary data.</text>
</comment>
<evidence type="ECO:0000313" key="7">
    <source>
        <dbReference type="Proteomes" id="UP001287356"/>
    </source>
</evidence>
<evidence type="ECO:0000256" key="3">
    <source>
        <dbReference type="ARBA" id="ARBA00022989"/>
    </source>
</evidence>
<keyword evidence="4 5" id="KW-0472">Membrane</keyword>
<keyword evidence="3 5" id="KW-1133">Transmembrane helix</keyword>
<sequence length="68" mass="7824">MAMPPGVTGWIFAAIAIIAIGIVWMEIPETKDLTFAQIDQRFELRVCARDFRTWQGGDEERKVLNMIR</sequence>
<evidence type="ECO:0000256" key="2">
    <source>
        <dbReference type="ARBA" id="ARBA00022692"/>
    </source>
</evidence>
<dbReference type="GO" id="GO:0016020">
    <property type="term" value="C:membrane"/>
    <property type="evidence" value="ECO:0007669"/>
    <property type="project" value="UniProtKB-SubCell"/>
</dbReference>